<evidence type="ECO:0000313" key="2">
    <source>
        <dbReference type="EMBL" id="SMB77894.1"/>
    </source>
</evidence>
<proteinExistence type="predicted"/>
<sequence length="244" mass="25606">MAEPIKVSEHVYALPIDAVMMGTPTTIFPALILDETHGATLVDTGIPGMEGLFQAALQTLSLSWTDVKRIIVTHHDLDHIGSLPAIVAATGAEVLALETEVPYIQGEKPGQKQPSPEMIASMPPEMQAVFANPPKAHVTQVLHDDEVLDLAGGVKVIATPGHTVGHLSLYVQQDGVLITGDAMTSAGGQLNGPAARMTPDMGEAHRSVQKLAQESARAVLTYHGGLVLEDAAAQLVRVAAEANS</sequence>
<dbReference type="Proteomes" id="UP000192582">
    <property type="component" value="Unassembled WGS sequence"/>
</dbReference>
<dbReference type="PANTHER" id="PTHR42951:SF15">
    <property type="entry name" value="METALLO-BETA-LACTAMASE SUPERFAMILY PROTEIN"/>
    <property type="match status" value="1"/>
</dbReference>
<dbReference type="Gene3D" id="3.60.15.10">
    <property type="entry name" value="Ribonuclease Z/Hydroxyacylglutathione hydrolase-like"/>
    <property type="match status" value="1"/>
</dbReference>
<evidence type="ECO:0000313" key="3">
    <source>
        <dbReference type="Proteomes" id="UP000192582"/>
    </source>
</evidence>
<dbReference type="InterPro" id="IPR001279">
    <property type="entry name" value="Metallo-B-lactamas"/>
</dbReference>
<dbReference type="RefSeq" id="WP_084045031.1">
    <property type="nucleotide sequence ID" value="NZ_FWWU01000001.1"/>
</dbReference>
<evidence type="ECO:0000259" key="1">
    <source>
        <dbReference type="SMART" id="SM00849"/>
    </source>
</evidence>
<dbReference type="OrthoDB" id="9802248at2"/>
<dbReference type="InterPro" id="IPR050855">
    <property type="entry name" value="NDM-1-like"/>
</dbReference>
<protein>
    <submittedName>
        <fullName evidence="2">Glyoxylase, beta-lactamase superfamily II</fullName>
    </submittedName>
</protein>
<reference evidence="2 3" key="1">
    <citation type="submission" date="2017-04" db="EMBL/GenBank/DDBJ databases">
        <authorList>
            <person name="Afonso C.L."/>
            <person name="Miller P.J."/>
            <person name="Scott M.A."/>
            <person name="Spackman E."/>
            <person name="Goraichik I."/>
            <person name="Dimitrov K.M."/>
            <person name="Suarez D.L."/>
            <person name="Swayne D.E."/>
        </authorList>
    </citation>
    <scope>NUCLEOTIDE SEQUENCE [LARGE SCALE GENOMIC DNA]</scope>
    <source>
        <strain evidence="2 3">KR-140</strain>
    </source>
</reference>
<dbReference type="InterPro" id="IPR036866">
    <property type="entry name" value="RibonucZ/Hydroxyglut_hydro"/>
</dbReference>
<accession>A0A1W1UAU7</accession>
<dbReference type="SUPFAM" id="SSF56281">
    <property type="entry name" value="Metallo-hydrolase/oxidoreductase"/>
    <property type="match status" value="1"/>
</dbReference>
<dbReference type="PANTHER" id="PTHR42951">
    <property type="entry name" value="METALLO-BETA-LACTAMASE DOMAIN-CONTAINING"/>
    <property type="match status" value="1"/>
</dbReference>
<dbReference type="STRING" id="695939.SAMN00790413_03988"/>
<name>A0A1W1UAU7_9DEIO</name>
<dbReference type="EMBL" id="FWWU01000001">
    <property type="protein sequence ID" value="SMB77894.1"/>
    <property type="molecule type" value="Genomic_DNA"/>
</dbReference>
<dbReference type="Pfam" id="PF00753">
    <property type="entry name" value="Lactamase_B"/>
    <property type="match status" value="1"/>
</dbReference>
<dbReference type="CDD" id="cd07721">
    <property type="entry name" value="yflN-like_MBL-fold"/>
    <property type="match status" value="1"/>
</dbReference>
<organism evidence="2 3">
    <name type="scientific">Deinococcus hopiensis KR-140</name>
    <dbReference type="NCBI Taxonomy" id="695939"/>
    <lineage>
        <taxon>Bacteria</taxon>
        <taxon>Thermotogati</taxon>
        <taxon>Deinococcota</taxon>
        <taxon>Deinococci</taxon>
        <taxon>Deinococcales</taxon>
        <taxon>Deinococcaceae</taxon>
        <taxon>Deinococcus</taxon>
    </lineage>
</organism>
<dbReference type="AlphaFoldDB" id="A0A1W1UAU7"/>
<keyword evidence="3" id="KW-1185">Reference proteome</keyword>
<gene>
    <name evidence="2" type="ORF">SAMN00790413_03988</name>
</gene>
<dbReference type="SMART" id="SM00849">
    <property type="entry name" value="Lactamase_B"/>
    <property type="match status" value="1"/>
</dbReference>
<feature type="domain" description="Metallo-beta-lactamase" evidence="1">
    <location>
        <begin position="26"/>
        <end position="223"/>
    </location>
</feature>